<feature type="transmembrane region" description="Helical" evidence="6">
    <location>
        <begin position="158"/>
        <end position="179"/>
    </location>
</feature>
<dbReference type="PANTHER" id="PTHR30250:SF11">
    <property type="entry name" value="O-ANTIGEN TRANSPORTER-RELATED"/>
    <property type="match status" value="1"/>
</dbReference>
<dbReference type="AlphaFoldDB" id="A0A897MRU1"/>
<feature type="transmembrane region" description="Helical" evidence="6">
    <location>
        <begin position="308"/>
        <end position="330"/>
    </location>
</feature>
<feature type="transmembrane region" description="Helical" evidence="6">
    <location>
        <begin position="89"/>
        <end position="107"/>
    </location>
</feature>
<keyword evidence="4 6" id="KW-1133">Transmembrane helix</keyword>
<evidence type="ECO:0000313" key="8">
    <source>
        <dbReference type="Proteomes" id="UP000663586"/>
    </source>
</evidence>
<feature type="transmembrane region" description="Helical" evidence="6">
    <location>
        <begin position="43"/>
        <end position="63"/>
    </location>
</feature>
<dbReference type="GO" id="GO:0005886">
    <property type="term" value="C:plasma membrane"/>
    <property type="evidence" value="ECO:0007669"/>
    <property type="project" value="UniProtKB-SubCell"/>
</dbReference>
<proteinExistence type="predicted"/>
<feature type="transmembrane region" description="Helical" evidence="6">
    <location>
        <begin position="336"/>
        <end position="357"/>
    </location>
</feature>
<sequence>MSLSQRISRGLKATLLSRIVRAVANAAMIIVLARYLLGPDGYGLLYFALSVIGVVAIFASAGLPKSTARYVNTYLEDDSSQVPLILRRSALYILVLSGLVGIGLFFANDWLAAFLDEPALAPFLLVGIAYVFFRAFNQYCMLAFQGFNRVDWSAVMGIIENVARLVCVIALVVLGYGAIGAFTGYVLGYVASVGFGLVGLYVFFYRDLDRASGFEPGLPRRILEYSVPLTATRGANVLDKRVDTVLVGVLLSATAVSFYTIARQVAEFAAVPVRSLGFTISPALGEQKFADQPDVAARLYQESFRHVSMLYIPGAVGLMLVADPLIRYVIGVEYLGAVPVLQVLSLFVLVNAINLITTDSLDYLGRARIRAIAKGVTAIANFILNLLLLPLIGVVGAALATVITFSTYTAINVYVIHQELGLDFVSLARSATVITGISIVMGTIVVLSLPYVSGLLTLAGVIAAGVSVWAILSVAIGLIDPDEAVAFFAERN</sequence>
<feature type="transmembrane region" description="Helical" evidence="6">
    <location>
        <begin position="20"/>
        <end position="37"/>
    </location>
</feature>
<feature type="transmembrane region" description="Helical" evidence="6">
    <location>
        <begin position="119"/>
        <end position="137"/>
    </location>
</feature>
<dbReference type="PANTHER" id="PTHR30250">
    <property type="entry name" value="PST FAMILY PREDICTED COLANIC ACID TRANSPORTER"/>
    <property type="match status" value="1"/>
</dbReference>
<evidence type="ECO:0000256" key="6">
    <source>
        <dbReference type="SAM" id="Phobius"/>
    </source>
</evidence>
<dbReference type="KEGG" id="hara:AArcS_1812"/>
<dbReference type="GeneID" id="70685188"/>
<name>A0A897MRU1_9EURY</name>
<keyword evidence="2" id="KW-1003">Cell membrane</keyword>
<accession>A0A897MRU1</accession>
<protein>
    <submittedName>
        <fullName evidence="7">MATE family membrane protein, Rfbx family</fullName>
    </submittedName>
</protein>
<dbReference type="RefSeq" id="WP_238477086.1">
    <property type="nucleotide sequence ID" value="NZ_CP064786.1"/>
</dbReference>
<keyword evidence="8" id="KW-1185">Reference proteome</keyword>
<dbReference type="Proteomes" id="UP000663586">
    <property type="component" value="Chromosome"/>
</dbReference>
<dbReference type="EMBL" id="CP064786">
    <property type="protein sequence ID" value="QSG03021.1"/>
    <property type="molecule type" value="Genomic_DNA"/>
</dbReference>
<evidence type="ECO:0000256" key="1">
    <source>
        <dbReference type="ARBA" id="ARBA00004651"/>
    </source>
</evidence>
<gene>
    <name evidence="7" type="primary">aglR5</name>
    <name evidence="7" type="ORF">AArcS_1812</name>
</gene>
<dbReference type="InterPro" id="IPR002797">
    <property type="entry name" value="Polysacc_synth"/>
</dbReference>
<keyword evidence="5 6" id="KW-0472">Membrane</keyword>
<comment type="subcellular location">
    <subcellularLocation>
        <location evidence="1">Cell membrane</location>
        <topology evidence="1">Multi-pass membrane protein</topology>
    </subcellularLocation>
</comment>
<dbReference type="InterPro" id="IPR050833">
    <property type="entry name" value="Poly_Biosynth_Transport"/>
</dbReference>
<evidence type="ECO:0000256" key="3">
    <source>
        <dbReference type="ARBA" id="ARBA00022692"/>
    </source>
</evidence>
<feature type="transmembrane region" description="Helical" evidence="6">
    <location>
        <begin position="427"/>
        <end position="449"/>
    </location>
</feature>
<reference evidence="7" key="1">
    <citation type="submission" date="2020-11" db="EMBL/GenBank/DDBJ databases">
        <title>Carbohydrate-dependent, anaerobic sulfur respiration: A novel catabolism in halophilic archaea.</title>
        <authorList>
            <person name="Sorokin D.Y."/>
            <person name="Messina E."/>
            <person name="Smedile F."/>
            <person name="La Cono V."/>
            <person name="Hallsworth J.E."/>
            <person name="Yakimov M.M."/>
        </authorList>
    </citation>
    <scope>NUCLEOTIDE SEQUENCE</scope>
    <source>
        <strain evidence="7">AArc-S</strain>
    </source>
</reference>
<evidence type="ECO:0000256" key="2">
    <source>
        <dbReference type="ARBA" id="ARBA00022475"/>
    </source>
</evidence>
<dbReference type="Pfam" id="PF01943">
    <property type="entry name" value="Polysacc_synt"/>
    <property type="match status" value="1"/>
</dbReference>
<feature type="transmembrane region" description="Helical" evidence="6">
    <location>
        <begin position="455"/>
        <end position="479"/>
    </location>
</feature>
<evidence type="ECO:0000313" key="7">
    <source>
        <dbReference type="EMBL" id="QSG03021.1"/>
    </source>
</evidence>
<organism evidence="7 8">
    <name type="scientific">Natranaeroarchaeum sulfidigenes</name>
    <dbReference type="NCBI Taxonomy" id="2784880"/>
    <lineage>
        <taxon>Archaea</taxon>
        <taxon>Methanobacteriati</taxon>
        <taxon>Methanobacteriota</taxon>
        <taxon>Stenosarchaea group</taxon>
        <taxon>Halobacteria</taxon>
        <taxon>Halobacteriales</taxon>
        <taxon>Natronoarchaeaceae</taxon>
        <taxon>Natranaeroarchaeum</taxon>
    </lineage>
</organism>
<evidence type="ECO:0000256" key="4">
    <source>
        <dbReference type="ARBA" id="ARBA00022989"/>
    </source>
</evidence>
<feature type="transmembrane region" description="Helical" evidence="6">
    <location>
        <begin position="185"/>
        <end position="204"/>
    </location>
</feature>
<evidence type="ECO:0000256" key="5">
    <source>
        <dbReference type="ARBA" id="ARBA00023136"/>
    </source>
</evidence>
<keyword evidence="3 6" id="KW-0812">Transmembrane</keyword>
<dbReference type="CDD" id="cd13128">
    <property type="entry name" value="MATE_Wzx_like"/>
    <property type="match status" value="1"/>
</dbReference>